<reference evidence="2" key="1">
    <citation type="submission" date="2017-09" db="EMBL/GenBank/DDBJ databases">
        <title>Depth-based differentiation of microbial function through sediment-hosted aquifers and enrichment of novel symbionts in the deep terrestrial subsurface.</title>
        <authorList>
            <person name="Probst A.J."/>
            <person name="Ladd B."/>
            <person name="Jarett J.K."/>
            <person name="Geller-Mcgrath D.E."/>
            <person name="Sieber C.M.K."/>
            <person name="Emerson J.B."/>
            <person name="Anantharaman K."/>
            <person name="Thomas B.C."/>
            <person name="Malmstrom R."/>
            <person name="Stieglmeier M."/>
            <person name="Klingl A."/>
            <person name="Woyke T."/>
            <person name="Ryan C.M."/>
            <person name="Banfield J.F."/>
        </authorList>
    </citation>
    <scope>NUCLEOTIDE SEQUENCE [LARGE SCALE GENOMIC DNA]</scope>
</reference>
<protein>
    <submittedName>
        <fullName evidence="1">GxxExxY protein</fullName>
    </submittedName>
</protein>
<dbReference type="EMBL" id="PEVI01000037">
    <property type="protein sequence ID" value="PIU98725.1"/>
    <property type="molecule type" value="Genomic_DNA"/>
</dbReference>
<dbReference type="AlphaFoldDB" id="A0A2M7B6J6"/>
<accession>A0A2M7B6J6</accession>
<evidence type="ECO:0000313" key="2">
    <source>
        <dbReference type="Proteomes" id="UP000231704"/>
    </source>
</evidence>
<proteinExistence type="predicted"/>
<dbReference type="Proteomes" id="UP000231704">
    <property type="component" value="Unassembled WGS sequence"/>
</dbReference>
<comment type="caution">
    <text evidence="1">The sequence shown here is derived from an EMBL/GenBank/DDBJ whole genome shotgun (WGS) entry which is preliminary data.</text>
</comment>
<gene>
    <name evidence="1" type="ORF">COS60_01495</name>
</gene>
<evidence type="ECO:0000313" key="1">
    <source>
        <dbReference type="EMBL" id="PIU98725.1"/>
    </source>
</evidence>
<dbReference type="Pfam" id="PF13366">
    <property type="entry name" value="PDDEXK_3"/>
    <property type="match status" value="1"/>
</dbReference>
<dbReference type="NCBIfam" id="TIGR04256">
    <property type="entry name" value="GxxExxY"/>
    <property type="match status" value="1"/>
</dbReference>
<name>A0A2M7B6J6_9BACT</name>
<organism evidence="1 2">
    <name type="scientific">Candidatus Wolfebacteria bacterium CG03_land_8_20_14_0_80_39_317</name>
    <dbReference type="NCBI Taxonomy" id="1975068"/>
    <lineage>
        <taxon>Bacteria</taxon>
        <taxon>Candidatus Wolfeibacteriota</taxon>
    </lineage>
</organism>
<sequence length="114" mass="13781">MTGICFEAHNELGRYSREKQYGDLIEKKLIAVHIPYKREYNIKNTGNIIDFLIDNKIIIELKSKRFIGRDDYYQIQRYLQILNIKLGMIINFRNRYLKPIRIIRIDTDIKNKFV</sequence>
<dbReference type="InterPro" id="IPR026350">
    <property type="entry name" value="GxxExxY"/>
</dbReference>